<gene>
    <name evidence="2" type="ORF">F0145_16355</name>
</gene>
<reference evidence="2 3" key="1">
    <citation type="submission" date="2019-09" db="EMBL/GenBank/DDBJ databases">
        <title>Genome sequence and assembly of Adhaeribacter sp.</title>
        <authorList>
            <person name="Chhetri G."/>
        </authorList>
    </citation>
    <scope>NUCLEOTIDE SEQUENCE [LARGE SCALE GENOMIC DNA]</scope>
    <source>
        <strain evidence="2 3">DK36</strain>
    </source>
</reference>
<dbReference type="Pfam" id="PF13568">
    <property type="entry name" value="OMP_b-brl_2"/>
    <property type="match status" value="1"/>
</dbReference>
<comment type="caution">
    <text evidence="2">The sequence shown here is derived from an EMBL/GenBank/DDBJ whole genome shotgun (WGS) entry which is preliminary data.</text>
</comment>
<evidence type="ECO:0000313" key="2">
    <source>
        <dbReference type="EMBL" id="KAA5543490.1"/>
    </source>
</evidence>
<dbReference type="InterPro" id="IPR025665">
    <property type="entry name" value="Beta-barrel_OMP_2"/>
</dbReference>
<feature type="domain" description="Outer membrane protein beta-barrel" evidence="1">
    <location>
        <begin position="31"/>
        <end position="179"/>
    </location>
</feature>
<evidence type="ECO:0000313" key="3">
    <source>
        <dbReference type="Proteomes" id="UP000323426"/>
    </source>
</evidence>
<proteinExistence type="predicted"/>
<accession>A0A5M6DAQ9</accession>
<protein>
    <submittedName>
        <fullName evidence="2">PorT family protein</fullName>
    </submittedName>
</protein>
<dbReference type="EMBL" id="VWSF01000013">
    <property type="protein sequence ID" value="KAA5543490.1"/>
    <property type="molecule type" value="Genomic_DNA"/>
</dbReference>
<dbReference type="AlphaFoldDB" id="A0A5M6DAQ9"/>
<name>A0A5M6DAQ9_9BACT</name>
<dbReference type="Proteomes" id="UP000323426">
    <property type="component" value="Unassembled WGS sequence"/>
</dbReference>
<keyword evidence="3" id="KW-1185">Reference proteome</keyword>
<organism evidence="2 3">
    <name type="scientific">Adhaeribacter rhizoryzae</name>
    <dbReference type="NCBI Taxonomy" id="2607907"/>
    <lineage>
        <taxon>Bacteria</taxon>
        <taxon>Pseudomonadati</taxon>
        <taxon>Bacteroidota</taxon>
        <taxon>Cytophagia</taxon>
        <taxon>Cytophagales</taxon>
        <taxon>Hymenobacteraceae</taxon>
        <taxon>Adhaeribacter</taxon>
    </lineage>
</organism>
<evidence type="ECO:0000259" key="1">
    <source>
        <dbReference type="Pfam" id="PF13568"/>
    </source>
</evidence>
<sequence length="210" mass="23633">MIHVQMPVLTCLTMKKILLLTIAVFSFNLAQAQRTHFGLKAGLNTSTLKVKNQDVYDYKVGLHVGGLAHIHVTRQFAVQPELLYSNQGGKLENSEEKRHVNYIAVPVMGQYMFGDGFRLQAGPQVGFLVGAKRQDKDDNRFNIKENYEAVDFSLAAGLSFVSRTGFGADFRWLFGLTNINDVPPRNPIKNNLGQIGVFYLFNYNNARHTH</sequence>